<evidence type="ECO:0000313" key="8">
    <source>
        <dbReference type="Proteomes" id="UP001556367"/>
    </source>
</evidence>
<dbReference type="Proteomes" id="UP001556367">
    <property type="component" value="Unassembled WGS sequence"/>
</dbReference>
<organism evidence="7 8">
    <name type="scientific">Hohenbuehelia grisea</name>
    <dbReference type="NCBI Taxonomy" id="104357"/>
    <lineage>
        <taxon>Eukaryota</taxon>
        <taxon>Fungi</taxon>
        <taxon>Dikarya</taxon>
        <taxon>Basidiomycota</taxon>
        <taxon>Agaricomycotina</taxon>
        <taxon>Agaricomycetes</taxon>
        <taxon>Agaricomycetidae</taxon>
        <taxon>Agaricales</taxon>
        <taxon>Pleurotineae</taxon>
        <taxon>Pleurotaceae</taxon>
        <taxon>Hohenbuehelia</taxon>
    </lineage>
</organism>
<sequence length="323" mass="36284">MLSYKPSVPLESEPTSFQEPGSDNNVQEGAAASSCASRFFGLFTVAMRIHQVEGFEGYYKGTGPAIIFMFILIPLCKAVRAVFEAYFIQIPEVYYMTPTFPFSGLLEIQSPIGPLLLYIPALVITYRYASRALIPQNVVTFLHRAIAIPRLLPWNKPKENLRLLLTSAERRNPLLLYLTPGLLAAQLVHASFILLLPRIIGYLEMNLPKPTSIILGITVGMLLIIPTAPLQVIITRLAVQRDYGPDGDGVLEATPEVSDKDEKGDIESSGRVDVEPYFSGVVRTRADPDQYTGFLDCVQRMYTEEGWSVFYRLWWLAPLWMLF</sequence>
<keyword evidence="2 6" id="KW-0812">Transmembrane</keyword>
<feature type="region of interest" description="Disordered" evidence="5">
    <location>
        <begin position="1"/>
        <end position="28"/>
    </location>
</feature>
<protein>
    <recommendedName>
        <fullName evidence="9">Mitochondrial carrier</fullName>
    </recommendedName>
</protein>
<feature type="transmembrane region" description="Helical" evidence="6">
    <location>
        <begin position="65"/>
        <end position="88"/>
    </location>
</feature>
<feature type="transmembrane region" description="Helical" evidence="6">
    <location>
        <begin position="108"/>
        <end position="129"/>
    </location>
</feature>
<dbReference type="SUPFAM" id="SSF103506">
    <property type="entry name" value="Mitochondrial carrier"/>
    <property type="match status" value="1"/>
</dbReference>
<evidence type="ECO:0008006" key="9">
    <source>
        <dbReference type="Google" id="ProtNLM"/>
    </source>
</evidence>
<keyword evidence="8" id="KW-1185">Reference proteome</keyword>
<gene>
    <name evidence="7" type="ORF">HGRIS_004531</name>
</gene>
<name>A0ABR3JC55_9AGAR</name>
<dbReference type="EMBL" id="JASNQZ010000008">
    <property type="protein sequence ID" value="KAL0953281.1"/>
    <property type="molecule type" value="Genomic_DNA"/>
</dbReference>
<evidence type="ECO:0000313" key="7">
    <source>
        <dbReference type="EMBL" id="KAL0953281.1"/>
    </source>
</evidence>
<reference evidence="8" key="1">
    <citation type="submission" date="2024-06" db="EMBL/GenBank/DDBJ databases">
        <title>Multi-omics analyses provide insights into the biosynthesis of the anticancer antibiotic pleurotin in Hohenbuehelia grisea.</title>
        <authorList>
            <person name="Weaver J.A."/>
            <person name="Alberti F."/>
        </authorList>
    </citation>
    <scope>NUCLEOTIDE SEQUENCE [LARGE SCALE GENOMIC DNA]</scope>
    <source>
        <strain evidence="8">T-177</strain>
    </source>
</reference>
<evidence type="ECO:0000256" key="5">
    <source>
        <dbReference type="SAM" id="MobiDB-lite"/>
    </source>
</evidence>
<evidence type="ECO:0000256" key="3">
    <source>
        <dbReference type="ARBA" id="ARBA00022989"/>
    </source>
</evidence>
<keyword evidence="4 6" id="KW-0472">Membrane</keyword>
<evidence type="ECO:0000256" key="1">
    <source>
        <dbReference type="ARBA" id="ARBA00004370"/>
    </source>
</evidence>
<evidence type="ECO:0000256" key="6">
    <source>
        <dbReference type="SAM" id="Phobius"/>
    </source>
</evidence>
<feature type="transmembrane region" description="Helical" evidence="6">
    <location>
        <begin position="174"/>
        <end position="200"/>
    </location>
</feature>
<feature type="compositionally biased region" description="Polar residues" evidence="5">
    <location>
        <begin position="13"/>
        <end position="27"/>
    </location>
</feature>
<evidence type="ECO:0000256" key="4">
    <source>
        <dbReference type="ARBA" id="ARBA00023136"/>
    </source>
</evidence>
<evidence type="ECO:0000256" key="2">
    <source>
        <dbReference type="ARBA" id="ARBA00022692"/>
    </source>
</evidence>
<accession>A0ABR3JC55</accession>
<dbReference type="Gene3D" id="1.50.40.10">
    <property type="entry name" value="Mitochondrial carrier domain"/>
    <property type="match status" value="1"/>
</dbReference>
<comment type="caution">
    <text evidence="7">The sequence shown here is derived from an EMBL/GenBank/DDBJ whole genome shotgun (WGS) entry which is preliminary data.</text>
</comment>
<dbReference type="InterPro" id="IPR023395">
    <property type="entry name" value="MCP_dom_sf"/>
</dbReference>
<keyword evidence="3 6" id="KW-1133">Transmembrane helix</keyword>
<comment type="subcellular location">
    <subcellularLocation>
        <location evidence="1">Membrane</location>
    </subcellularLocation>
</comment>
<proteinExistence type="predicted"/>
<feature type="transmembrane region" description="Helical" evidence="6">
    <location>
        <begin position="212"/>
        <end position="234"/>
    </location>
</feature>